<gene>
    <name evidence="1" type="ORF">CRI93_11575</name>
</gene>
<dbReference type="OrthoDB" id="1495342at2"/>
<dbReference type="RefSeq" id="WP_098062802.1">
    <property type="nucleotide sequence ID" value="NZ_PDEP01000011.1"/>
</dbReference>
<comment type="caution">
    <text evidence="1">The sequence shown here is derived from an EMBL/GenBank/DDBJ whole genome shotgun (WGS) entry which is preliminary data.</text>
</comment>
<dbReference type="EMBL" id="PDEP01000011">
    <property type="protein sequence ID" value="PEN05740.1"/>
    <property type="molecule type" value="Genomic_DNA"/>
</dbReference>
<sequence length="172" mass="18436">MAYTSLFSDYPRAARLWIHVARHDVPRASQEAMRTDLASFFASWDSHGQPVSADVTWRDDRFLFVTAHVAAEGAAVSGCATDALVHTVREAATAHEVAWAPALSVPYRTADGSVAVADRAAFAKLARAHTVDVTTPVFDPSLSTLGPLHDGAFEQPAGTSWHARAFSLAHPA</sequence>
<protein>
    <recommendedName>
        <fullName evidence="3">ABC transporter ATPase</fullName>
    </recommendedName>
</protein>
<evidence type="ECO:0000313" key="2">
    <source>
        <dbReference type="Proteomes" id="UP000221024"/>
    </source>
</evidence>
<organism evidence="1 2">
    <name type="scientific">Longimonas halophila</name>
    <dbReference type="NCBI Taxonomy" id="1469170"/>
    <lineage>
        <taxon>Bacteria</taxon>
        <taxon>Pseudomonadati</taxon>
        <taxon>Rhodothermota</taxon>
        <taxon>Rhodothermia</taxon>
        <taxon>Rhodothermales</taxon>
        <taxon>Salisaetaceae</taxon>
        <taxon>Longimonas</taxon>
    </lineage>
</organism>
<evidence type="ECO:0000313" key="1">
    <source>
        <dbReference type="EMBL" id="PEN05740.1"/>
    </source>
</evidence>
<evidence type="ECO:0008006" key="3">
    <source>
        <dbReference type="Google" id="ProtNLM"/>
    </source>
</evidence>
<dbReference type="AlphaFoldDB" id="A0A2H3NVE9"/>
<accession>A0A2H3NVE9</accession>
<dbReference type="Proteomes" id="UP000221024">
    <property type="component" value="Unassembled WGS sequence"/>
</dbReference>
<proteinExistence type="predicted"/>
<name>A0A2H3NVE9_9BACT</name>
<reference evidence="1 2" key="1">
    <citation type="submission" date="2017-10" db="EMBL/GenBank/DDBJ databases">
        <title>Draft genome of Longimonas halophila.</title>
        <authorList>
            <person name="Goh K.M."/>
            <person name="Shamsir M.S."/>
            <person name="Lim S.W."/>
        </authorList>
    </citation>
    <scope>NUCLEOTIDE SEQUENCE [LARGE SCALE GENOMIC DNA]</scope>
    <source>
        <strain evidence="1 2">KCTC 42399</strain>
    </source>
</reference>
<keyword evidence="2" id="KW-1185">Reference proteome</keyword>